<feature type="region of interest" description="Disordered" evidence="1">
    <location>
        <begin position="30"/>
        <end position="59"/>
    </location>
</feature>
<evidence type="ECO:0000313" key="4">
    <source>
        <dbReference type="Proteomes" id="UP000678499"/>
    </source>
</evidence>
<dbReference type="Proteomes" id="UP000678499">
    <property type="component" value="Unassembled WGS sequence"/>
</dbReference>
<keyword evidence="4" id="KW-1185">Reference proteome</keyword>
<sequence>EQAGKVWDSVQAVLEALKEAEGAQKRAKAARENADQKVDQANGFLSQTKTEMSRTQDDTAAQMKKVKELKDRLKYVTRDIVD</sequence>
<dbReference type="OrthoDB" id="5985440at2759"/>
<evidence type="ECO:0000256" key="1">
    <source>
        <dbReference type="SAM" id="MobiDB-lite"/>
    </source>
</evidence>
<proteinExistence type="predicted"/>
<feature type="non-terminal residue" evidence="2">
    <location>
        <position position="82"/>
    </location>
</feature>
<organism evidence="2">
    <name type="scientific">Notodromas monacha</name>
    <dbReference type="NCBI Taxonomy" id="399045"/>
    <lineage>
        <taxon>Eukaryota</taxon>
        <taxon>Metazoa</taxon>
        <taxon>Ecdysozoa</taxon>
        <taxon>Arthropoda</taxon>
        <taxon>Crustacea</taxon>
        <taxon>Oligostraca</taxon>
        <taxon>Ostracoda</taxon>
        <taxon>Podocopa</taxon>
        <taxon>Podocopida</taxon>
        <taxon>Cypridocopina</taxon>
        <taxon>Cypridoidea</taxon>
        <taxon>Cyprididae</taxon>
        <taxon>Notodromas</taxon>
    </lineage>
</organism>
<protein>
    <submittedName>
        <fullName evidence="2">Uncharacterized protein</fullName>
    </submittedName>
</protein>
<dbReference type="EMBL" id="CAJPEX010046099">
    <property type="protein sequence ID" value="CAG0926251.1"/>
    <property type="molecule type" value="Genomic_DNA"/>
</dbReference>
<accession>A0A7R9GKS1</accession>
<dbReference type="EMBL" id="CAJPEX010045830">
    <property type="protein sequence ID" value="CAG0926249.1"/>
    <property type="molecule type" value="Genomic_DNA"/>
</dbReference>
<dbReference type="AlphaFoldDB" id="A0A7R9GKS1"/>
<gene>
    <name evidence="2" type="ORF">NMOB1V02_LOCUS13699</name>
    <name evidence="3" type="ORF">NMOB1V02_LOCUS13701</name>
</gene>
<dbReference type="EMBL" id="OA927867">
    <property type="protein sequence ID" value="CAD7286097.1"/>
    <property type="molecule type" value="Genomic_DNA"/>
</dbReference>
<dbReference type="SUPFAM" id="SSF57997">
    <property type="entry name" value="Tropomyosin"/>
    <property type="match status" value="1"/>
</dbReference>
<reference evidence="2" key="1">
    <citation type="submission" date="2020-11" db="EMBL/GenBank/DDBJ databases">
        <authorList>
            <person name="Tran Van P."/>
        </authorList>
    </citation>
    <scope>NUCLEOTIDE SEQUENCE</scope>
</reference>
<dbReference type="EMBL" id="OA928136">
    <property type="protein sequence ID" value="CAD7286099.1"/>
    <property type="molecule type" value="Genomic_DNA"/>
</dbReference>
<feature type="non-terminal residue" evidence="2">
    <location>
        <position position="1"/>
    </location>
</feature>
<evidence type="ECO:0000313" key="3">
    <source>
        <dbReference type="EMBL" id="CAD7286099.1"/>
    </source>
</evidence>
<evidence type="ECO:0000313" key="2">
    <source>
        <dbReference type="EMBL" id="CAD7286097.1"/>
    </source>
</evidence>
<name>A0A7R9GKS1_9CRUS</name>